<evidence type="ECO:0000256" key="1">
    <source>
        <dbReference type="SAM" id="Phobius"/>
    </source>
</evidence>
<dbReference type="AlphaFoldDB" id="A0A7R9Y9D8"/>
<feature type="transmembrane region" description="Helical" evidence="1">
    <location>
        <begin position="85"/>
        <end position="108"/>
    </location>
</feature>
<evidence type="ECO:0000313" key="2">
    <source>
        <dbReference type="EMBL" id="CAD8251508.1"/>
    </source>
</evidence>
<dbReference type="InterPro" id="IPR036259">
    <property type="entry name" value="MFS_trans_sf"/>
</dbReference>
<gene>
    <name evidence="2" type="ORF">PPYR1160_LOCUS999</name>
</gene>
<sequence length="174" mass="18541">MVGGFLIRRKALSIFSSINSGAVLMTVAYVLLNVFVDLTSSEDASASSGRGLAVLQVCLVIMGLGVGLTFNATSSFVMDVAPENLLANVFGVIRMAQQVFILLGYIVAEAIIGDKPSEESNPGRYVTTARVMLAMNALYCMYPAWSCGFVQGRKEEATKSRKIDAAQTATTPGR</sequence>
<organism evidence="2">
    <name type="scientific">Pinguiococcus pyrenoidosus</name>
    <dbReference type="NCBI Taxonomy" id="172671"/>
    <lineage>
        <taxon>Eukaryota</taxon>
        <taxon>Sar</taxon>
        <taxon>Stramenopiles</taxon>
        <taxon>Ochrophyta</taxon>
        <taxon>Pinguiophyceae</taxon>
        <taxon>Pinguiochrysidales</taxon>
        <taxon>Pinguiochrysidaceae</taxon>
        <taxon>Pinguiococcus</taxon>
    </lineage>
</organism>
<feature type="transmembrane region" description="Helical" evidence="1">
    <location>
        <begin position="128"/>
        <end position="152"/>
    </location>
</feature>
<keyword evidence="1" id="KW-0812">Transmembrane</keyword>
<protein>
    <submittedName>
        <fullName evidence="2">Uncharacterized protein</fullName>
    </submittedName>
</protein>
<feature type="transmembrane region" description="Helical" evidence="1">
    <location>
        <begin position="12"/>
        <end position="32"/>
    </location>
</feature>
<proteinExistence type="predicted"/>
<reference evidence="2" key="1">
    <citation type="submission" date="2021-01" db="EMBL/GenBank/DDBJ databases">
        <authorList>
            <person name="Corre E."/>
            <person name="Pelletier E."/>
            <person name="Niang G."/>
            <person name="Scheremetjew M."/>
            <person name="Finn R."/>
            <person name="Kale V."/>
            <person name="Holt S."/>
            <person name="Cochrane G."/>
            <person name="Meng A."/>
            <person name="Brown T."/>
            <person name="Cohen L."/>
        </authorList>
    </citation>
    <scope>NUCLEOTIDE SEQUENCE</scope>
    <source>
        <strain evidence="2">CCMP2078</strain>
    </source>
</reference>
<name>A0A7R9Y9D8_9STRA</name>
<dbReference type="EMBL" id="HBEA01001354">
    <property type="protein sequence ID" value="CAD8251508.1"/>
    <property type="molecule type" value="Transcribed_RNA"/>
</dbReference>
<dbReference type="SUPFAM" id="SSF103473">
    <property type="entry name" value="MFS general substrate transporter"/>
    <property type="match status" value="1"/>
</dbReference>
<dbReference type="Gene3D" id="1.20.1250.20">
    <property type="entry name" value="MFS general substrate transporter like domains"/>
    <property type="match status" value="1"/>
</dbReference>
<accession>A0A7R9Y9D8</accession>
<keyword evidence="1" id="KW-0472">Membrane</keyword>
<feature type="transmembrane region" description="Helical" evidence="1">
    <location>
        <begin position="52"/>
        <end position="73"/>
    </location>
</feature>
<keyword evidence="1" id="KW-1133">Transmembrane helix</keyword>